<sequence length="116" mass="13095">MRRCHESVLQAHDGSEWERSVAARIGPPRAIASTTLKKSSCSRFVIRYVTGFASRTFSLSDDGDRSPRRPPQRSSSWCHNLLCIGEPAPLRDERDDARTVPPREEIDQAGECRSRL</sequence>
<gene>
    <name evidence="2" type="ordered locus">Bcep1808_3894</name>
</gene>
<dbReference type="AlphaFoldDB" id="A4JKS2"/>
<accession>A4JKS2</accession>
<dbReference type="HOGENOM" id="CLU_2092252_0_0_4"/>
<evidence type="ECO:0000256" key="1">
    <source>
        <dbReference type="SAM" id="MobiDB-lite"/>
    </source>
</evidence>
<proteinExistence type="predicted"/>
<dbReference type="Proteomes" id="UP000002287">
    <property type="component" value="Chromosome 2"/>
</dbReference>
<evidence type="ECO:0000313" key="2">
    <source>
        <dbReference type="EMBL" id="ABO56875.1"/>
    </source>
</evidence>
<reference evidence="3" key="1">
    <citation type="submission" date="2007-03" db="EMBL/GenBank/DDBJ databases">
        <title>Complete sequence of chromosome 2 of Burkholderia vietnamiensis G4.</title>
        <authorList>
            <consortium name="US DOE Joint Genome Institute"/>
            <person name="Copeland A."/>
            <person name="Lucas S."/>
            <person name="Lapidus A."/>
            <person name="Barry K."/>
            <person name="Detter J.C."/>
            <person name="Glavina del Rio T."/>
            <person name="Hammon N."/>
            <person name="Israni S."/>
            <person name="Dalin E."/>
            <person name="Tice H."/>
            <person name="Pitluck S."/>
            <person name="Chain P."/>
            <person name="Malfatti S."/>
            <person name="Shin M."/>
            <person name="Vergez L."/>
            <person name="Schmutz J."/>
            <person name="Larimer F."/>
            <person name="Land M."/>
            <person name="Hauser L."/>
            <person name="Kyrpides N."/>
            <person name="Tiedje J."/>
            <person name="Richardson P."/>
        </authorList>
    </citation>
    <scope>NUCLEOTIDE SEQUENCE [LARGE SCALE GENOMIC DNA]</scope>
    <source>
        <strain evidence="3">G4 / LMG 22486</strain>
    </source>
</reference>
<dbReference type="EMBL" id="CP000615">
    <property type="protein sequence ID" value="ABO56875.1"/>
    <property type="molecule type" value="Genomic_DNA"/>
</dbReference>
<protein>
    <submittedName>
        <fullName evidence="2">Uncharacterized protein</fullName>
    </submittedName>
</protein>
<feature type="region of interest" description="Disordered" evidence="1">
    <location>
        <begin position="1"/>
        <end position="21"/>
    </location>
</feature>
<dbReference type="KEGG" id="bvi:Bcep1808_3894"/>
<organism evidence="2 3">
    <name type="scientific">Burkholderia vietnamiensis (strain G4 / LMG 22486)</name>
    <name type="common">Burkholderia cepacia (strain R1808)</name>
    <dbReference type="NCBI Taxonomy" id="269482"/>
    <lineage>
        <taxon>Bacteria</taxon>
        <taxon>Pseudomonadati</taxon>
        <taxon>Pseudomonadota</taxon>
        <taxon>Betaproteobacteria</taxon>
        <taxon>Burkholderiales</taxon>
        <taxon>Burkholderiaceae</taxon>
        <taxon>Burkholderia</taxon>
        <taxon>Burkholderia cepacia complex</taxon>
    </lineage>
</organism>
<feature type="region of interest" description="Disordered" evidence="1">
    <location>
        <begin position="57"/>
        <end position="76"/>
    </location>
</feature>
<evidence type="ECO:0000313" key="3">
    <source>
        <dbReference type="Proteomes" id="UP000002287"/>
    </source>
</evidence>
<name>A4JKS2_BURVG</name>
<feature type="region of interest" description="Disordered" evidence="1">
    <location>
        <begin position="89"/>
        <end position="116"/>
    </location>
</feature>